<feature type="compositionally biased region" description="Low complexity" evidence="1">
    <location>
        <begin position="92"/>
        <end position="102"/>
    </location>
</feature>
<protein>
    <submittedName>
        <fullName evidence="2">Uncharacterized protein</fullName>
    </submittedName>
</protein>
<gene>
    <name evidence="2" type="ORF">F5050DRAFT_1716474</name>
</gene>
<name>A0ABQ8PXH9_9AGAR</name>
<feature type="non-terminal residue" evidence="2">
    <location>
        <position position="290"/>
    </location>
</feature>
<feature type="compositionally biased region" description="Basic residues" evidence="1">
    <location>
        <begin position="1"/>
        <end position="12"/>
    </location>
</feature>
<feature type="region of interest" description="Disordered" evidence="1">
    <location>
        <begin position="1"/>
        <end position="159"/>
    </location>
</feature>
<dbReference type="Proteomes" id="UP001163828">
    <property type="component" value="Unassembled WGS sequence"/>
</dbReference>
<accession>A0ABQ8PXH9</accession>
<dbReference type="EMBL" id="MU791282">
    <property type="protein sequence ID" value="KAJ3990964.1"/>
    <property type="molecule type" value="Genomic_DNA"/>
</dbReference>
<evidence type="ECO:0000313" key="2">
    <source>
        <dbReference type="EMBL" id="KAJ3990964.1"/>
    </source>
</evidence>
<evidence type="ECO:0000313" key="3">
    <source>
        <dbReference type="Proteomes" id="UP001163828"/>
    </source>
</evidence>
<comment type="caution">
    <text evidence="2">The sequence shown here is derived from an EMBL/GenBank/DDBJ whole genome shotgun (WGS) entry which is preliminary data.</text>
</comment>
<evidence type="ECO:0000256" key="1">
    <source>
        <dbReference type="SAM" id="MobiDB-lite"/>
    </source>
</evidence>
<sequence>MPNTRAKTKRQTRSNGLMDAVTLSTVNMPGKRTRKKQTTVAGPSETHTRPPRRTKKTVTKKVNATPAPESSASRAAQRHSPAPMEHSPGTIPSPAHPSASSPTQPRSSPPIQHPPTTQSLSPACPPVASPPPPNSPAPSLPPPSSNPPVSTPEDWEEEDDGLTAAILSNDIQSVQAFVKSYTKSIPANKRIILRSIRQRFIGELQTLALIPEHGHHWPGLDDIPTVLPPLRTYLHGVDEEGYYGIVFHTAYLLRELSANLLPEMRYWYLERFSEDTSLSFFINRTITEFK</sequence>
<keyword evidence="3" id="KW-1185">Reference proteome</keyword>
<reference evidence="2" key="1">
    <citation type="submission" date="2022-08" db="EMBL/GenBank/DDBJ databases">
        <authorList>
            <consortium name="DOE Joint Genome Institute"/>
            <person name="Min B."/>
            <person name="Riley R."/>
            <person name="Sierra-Patev S."/>
            <person name="Naranjo-Ortiz M."/>
            <person name="Looney B."/>
            <person name="Konkel Z."/>
            <person name="Slot J.C."/>
            <person name="Sakamoto Y."/>
            <person name="Steenwyk J.L."/>
            <person name="Rokas A."/>
            <person name="Carro J."/>
            <person name="Camarero S."/>
            <person name="Ferreira P."/>
            <person name="Molpeceres G."/>
            <person name="Ruiz-Duenas F.J."/>
            <person name="Serrano A."/>
            <person name="Henrissat B."/>
            <person name="Drula E."/>
            <person name="Hughes K.W."/>
            <person name="Mata J.L."/>
            <person name="Ishikawa N.K."/>
            <person name="Vargas-Isla R."/>
            <person name="Ushijima S."/>
            <person name="Smith C.A."/>
            <person name="Ahrendt S."/>
            <person name="Andreopoulos W."/>
            <person name="He G."/>
            <person name="Labutti K."/>
            <person name="Lipzen A."/>
            <person name="Ng V."/>
            <person name="Sandor L."/>
            <person name="Barry K."/>
            <person name="Martinez A.T."/>
            <person name="Xiao Y."/>
            <person name="Gibbons J.G."/>
            <person name="Terashima K."/>
            <person name="Hibbett D.S."/>
            <person name="Grigoriev I.V."/>
        </authorList>
    </citation>
    <scope>NUCLEOTIDE SEQUENCE</scope>
    <source>
        <strain evidence="2">TFB10827</strain>
    </source>
</reference>
<proteinExistence type="predicted"/>
<feature type="compositionally biased region" description="Basic residues" evidence="1">
    <location>
        <begin position="49"/>
        <end position="59"/>
    </location>
</feature>
<feature type="compositionally biased region" description="Pro residues" evidence="1">
    <location>
        <begin position="123"/>
        <end position="150"/>
    </location>
</feature>
<organism evidence="2 3">
    <name type="scientific">Lentinula boryana</name>
    <dbReference type="NCBI Taxonomy" id="40481"/>
    <lineage>
        <taxon>Eukaryota</taxon>
        <taxon>Fungi</taxon>
        <taxon>Dikarya</taxon>
        <taxon>Basidiomycota</taxon>
        <taxon>Agaricomycotina</taxon>
        <taxon>Agaricomycetes</taxon>
        <taxon>Agaricomycetidae</taxon>
        <taxon>Agaricales</taxon>
        <taxon>Marasmiineae</taxon>
        <taxon>Omphalotaceae</taxon>
        <taxon>Lentinula</taxon>
    </lineage>
</organism>